<dbReference type="Proteomes" id="UP000474778">
    <property type="component" value="Unassembled WGS sequence"/>
</dbReference>
<accession>A0A6L7HXP6</accession>
<reference evidence="3 4" key="1">
    <citation type="submission" date="2019-12" db="EMBL/GenBank/DDBJ databases">
        <title>Shewanella insulae sp. nov., isolated from a tidal flat.</title>
        <authorList>
            <person name="Yoon J.-H."/>
        </authorList>
    </citation>
    <scope>NUCLEOTIDE SEQUENCE [LARGE SCALE GENOMIC DNA]</scope>
    <source>
        <strain evidence="3 4">JBTF-M18</strain>
    </source>
</reference>
<dbReference type="CDD" id="cd02440">
    <property type="entry name" value="AdoMet_MTases"/>
    <property type="match status" value="1"/>
</dbReference>
<dbReference type="PANTHER" id="PTHR43861">
    <property type="entry name" value="TRANS-ACONITATE 2-METHYLTRANSFERASE-RELATED"/>
    <property type="match status" value="1"/>
</dbReference>
<keyword evidence="1 3" id="KW-0808">Transferase</keyword>
<dbReference type="SUPFAM" id="SSF53335">
    <property type="entry name" value="S-adenosyl-L-methionine-dependent methyltransferases"/>
    <property type="match status" value="1"/>
</dbReference>
<evidence type="ECO:0000256" key="1">
    <source>
        <dbReference type="ARBA" id="ARBA00022679"/>
    </source>
</evidence>
<dbReference type="EMBL" id="WRPA01000007">
    <property type="protein sequence ID" value="MXR68913.1"/>
    <property type="molecule type" value="Genomic_DNA"/>
</dbReference>
<dbReference type="GO" id="GO:0008168">
    <property type="term" value="F:methyltransferase activity"/>
    <property type="evidence" value="ECO:0007669"/>
    <property type="project" value="UniProtKB-KW"/>
</dbReference>
<evidence type="ECO:0000313" key="3">
    <source>
        <dbReference type="EMBL" id="MXR68913.1"/>
    </source>
</evidence>
<dbReference type="GO" id="GO:0032259">
    <property type="term" value="P:methylation"/>
    <property type="evidence" value="ECO:0007669"/>
    <property type="project" value="UniProtKB-KW"/>
</dbReference>
<sequence length="267" mass="30108">MRRSMDYLTLNQTAWNHRTLEHLDSSFYDVDGFLAGNSSLQEIELADLEVKGKSLLHLQCHFGLDSLSFARMGAKVTGVDLSDTAIHHARRLAEACHLEANFICSDLYQAGEKLQQKFDIVYTSYGVLCWLPDLRRWAELIAESLQPGGQFYMVEFHPVQALMEGYSYFAQQTPDVEEEGTYTENASDTKHTMVTWPHSLADVVNALIGVGLKIDAIQEFPFSPYDAFDNLVSGESLGLSSDRPRYYQLHQGKPIPMVYSLSATKPR</sequence>
<feature type="domain" description="Methyltransferase" evidence="2">
    <location>
        <begin position="56"/>
        <end position="149"/>
    </location>
</feature>
<organism evidence="3 4">
    <name type="scientific">Shewanella insulae</name>
    <dbReference type="NCBI Taxonomy" id="2681496"/>
    <lineage>
        <taxon>Bacteria</taxon>
        <taxon>Pseudomonadati</taxon>
        <taxon>Pseudomonadota</taxon>
        <taxon>Gammaproteobacteria</taxon>
        <taxon>Alteromonadales</taxon>
        <taxon>Shewanellaceae</taxon>
        <taxon>Shewanella</taxon>
    </lineage>
</organism>
<name>A0A6L7HXP6_9GAMM</name>
<dbReference type="Pfam" id="PF13649">
    <property type="entry name" value="Methyltransf_25"/>
    <property type="match status" value="1"/>
</dbReference>
<dbReference type="InterPro" id="IPR041698">
    <property type="entry name" value="Methyltransf_25"/>
</dbReference>
<dbReference type="AlphaFoldDB" id="A0A6L7HXP6"/>
<comment type="caution">
    <text evidence="3">The sequence shown here is derived from an EMBL/GenBank/DDBJ whole genome shotgun (WGS) entry which is preliminary data.</text>
</comment>
<gene>
    <name evidence="3" type="ORF">GNT65_09565</name>
</gene>
<proteinExistence type="predicted"/>
<keyword evidence="3" id="KW-0489">Methyltransferase</keyword>
<protein>
    <submittedName>
        <fullName evidence="3">Methyltransferase domain-containing protein</fullName>
    </submittedName>
</protein>
<dbReference type="InterPro" id="IPR029063">
    <property type="entry name" value="SAM-dependent_MTases_sf"/>
</dbReference>
<dbReference type="Gene3D" id="3.40.50.150">
    <property type="entry name" value="Vaccinia Virus protein VP39"/>
    <property type="match status" value="1"/>
</dbReference>
<keyword evidence="4" id="KW-1185">Reference proteome</keyword>
<evidence type="ECO:0000313" key="4">
    <source>
        <dbReference type="Proteomes" id="UP000474778"/>
    </source>
</evidence>
<evidence type="ECO:0000259" key="2">
    <source>
        <dbReference type="Pfam" id="PF13649"/>
    </source>
</evidence>